<evidence type="ECO:0000313" key="5">
    <source>
        <dbReference type="EMBL" id="GLJ59713.1"/>
    </source>
</evidence>
<organism evidence="4 6">
    <name type="scientific">Cryptomeria japonica</name>
    <name type="common">Japanese cedar</name>
    <name type="synonym">Cupressus japonica</name>
    <dbReference type="NCBI Taxonomy" id="3369"/>
    <lineage>
        <taxon>Eukaryota</taxon>
        <taxon>Viridiplantae</taxon>
        <taxon>Streptophyta</taxon>
        <taxon>Embryophyta</taxon>
        <taxon>Tracheophyta</taxon>
        <taxon>Spermatophyta</taxon>
        <taxon>Pinopsida</taxon>
        <taxon>Pinidae</taxon>
        <taxon>Conifers II</taxon>
        <taxon>Cupressales</taxon>
        <taxon>Cupressaceae</taxon>
        <taxon>Cryptomeria</taxon>
    </lineage>
</organism>
<dbReference type="AlphaFoldDB" id="A0AAD3RS57"/>
<comment type="caution">
    <text evidence="4">The sequence shown here is derived from an EMBL/GenBank/DDBJ whole genome shotgun (WGS) entry which is preliminary data.</text>
</comment>
<dbReference type="EMBL" id="BSEH01001087">
    <property type="protein sequence ID" value="GLJ59574.1"/>
    <property type="molecule type" value="Genomic_DNA"/>
</dbReference>
<dbReference type="EMBL" id="BSEH01000677">
    <property type="protein sequence ID" value="GLJ59062.1"/>
    <property type="molecule type" value="Genomic_DNA"/>
</dbReference>
<evidence type="ECO:0000256" key="1">
    <source>
        <dbReference type="SAM" id="MobiDB-lite"/>
    </source>
</evidence>
<name>A0AAD3RS57_CRYJA</name>
<gene>
    <name evidence="2" type="ORF">SUGI_1490570</name>
    <name evidence="3" type="ORF">SUGI_1514670</name>
    <name evidence="4" type="ORF">SUGI_1517750</name>
    <name evidence="5" type="ORF">SUGI_1520330</name>
</gene>
<dbReference type="Proteomes" id="UP001234787">
    <property type="component" value="Unassembled WGS sequence"/>
</dbReference>
<dbReference type="EMBL" id="BSEH01001189">
    <property type="protein sequence ID" value="GLJ59649.1"/>
    <property type="molecule type" value="Genomic_DNA"/>
</dbReference>
<dbReference type="EMBL" id="BSEH01001280">
    <property type="protein sequence ID" value="GLJ59713.1"/>
    <property type="molecule type" value="Genomic_DNA"/>
</dbReference>
<sequence>MLGVGSERMRLPMNHGRHIINLHFKITWSAGTDQVSQCLLKAGHAYAVLFAIRAPVPARATWRDRAPALVITPGGGWEDYAGERKISCRGPLPIEPIDSVGWVGDIVGGRLEPGDWEVAAGHVTYRIEKRYNNSIGGVASRGGGQKGRLWEAPTIIYRRLAPPTMSKGFALLGGGWEEETFSGVAPTIRQAGVQSVQCLLYRKESYSKNEFDPGSERTLAICSTHASRTLLPCSPGGLDRLGGSRDRPTSAPGDPSSYP</sequence>
<keyword evidence="6" id="KW-1185">Reference proteome</keyword>
<evidence type="ECO:0000313" key="3">
    <source>
        <dbReference type="EMBL" id="GLJ59574.1"/>
    </source>
</evidence>
<evidence type="ECO:0000313" key="2">
    <source>
        <dbReference type="EMBL" id="GLJ59062.1"/>
    </source>
</evidence>
<evidence type="ECO:0000313" key="6">
    <source>
        <dbReference type="Proteomes" id="UP001234787"/>
    </source>
</evidence>
<protein>
    <submittedName>
        <fullName evidence="4">Uncharacterized protein</fullName>
    </submittedName>
</protein>
<accession>A0AAD3RS57</accession>
<feature type="region of interest" description="Disordered" evidence="1">
    <location>
        <begin position="233"/>
        <end position="259"/>
    </location>
</feature>
<proteinExistence type="predicted"/>
<reference evidence="4" key="1">
    <citation type="submission" date="2022-12" db="EMBL/GenBank/DDBJ databases">
        <title>Chromosome-Level Genome Assembly of Japanese Cedar (Cryptomeriajaponica D. Don).</title>
        <authorList>
            <person name="Fujino T."/>
            <person name="Yamaguchi K."/>
            <person name="Yokoyama T."/>
            <person name="Hamanaka T."/>
            <person name="Harazono Y."/>
            <person name="Kamada H."/>
            <person name="Kobayashi W."/>
            <person name="Ujino-Ihara T."/>
            <person name="Uchiyama K."/>
            <person name="Matsumoto A."/>
            <person name="Izuno A."/>
            <person name="Tsumura Y."/>
            <person name="Toyoda A."/>
            <person name="Shigenobu S."/>
            <person name="Moriguchi Y."/>
            <person name="Ueno S."/>
            <person name="Kasahara M."/>
        </authorList>
    </citation>
    <scope>NUCLEOTIDE SEQUENCE</scope>
</reference>
<evidence type="ECO:0000313" key="4">
    <source>
        <dbReference type="EMBL" id="GLJ59649.1"/>
    </source>
</evidence>